<comment type="caution">
    <text evidence="2">The sequence shown here is derived from an EMBL/GenBank/DDBJ whole genome shotgun (WGS) entry which is preliminary data.</text>
</comment>
<gene>
    <name evidence="2" type="ORF">EV668_2113</name>
</gene>
<evidence type="ECO:0000256" key="1">
    <source>
        <dbReference type="SAM" id="Phobius"/>
    </source>
</evidence>
<keyword evidence="1" id="KW-1133">Transmembrane helix</keyword>
<evidence type="ECO:0000313" key="3">
    <source>
        <dbReference type="Proteomes" id="UP000295122"/>
    </source>
</evidence>
<organism evidence="2 3">
    <name type="scientific">Enterovirga rhinocerotis</name>
    <dbReference type="NCBI Taxonomy" id="1339210"/>
    <lineage>
        <taxon>Bacteria</taxon>
        <taxon>Pseudomonadati</taxon>
        <taxon>Pseudomonadota</taxon>
        <taxon>Alphaproteobacteria</taxon>
        <taxon>Hyphomicrobiales</taxon>
        <taxon>Methylobacteriaceae</taxon>
        <taxon>Enterovirga</taxon>
    </lineage>
</organism>
<reference evidence="2 3" key="1">
    <citation type="submission" date="2019-03" db="EMBL/GenBank/DDBJ databases">
        <title>Genomic Encyclopedia of Type Strains, Phase IV (KMG-IV): sequencing the most valuable type-strain genomes for metagenomic binning, comparative biology and taxonomic classification.</title>
        <authorList>
            <person name="Goeker M."/>
        </authorList>
    </citation>
    <scope>NUCLEOTIDE SEQUENCE [LARGE SCALE GENOMIC DNA]</scope>
    <source>
        <strain evidence="2 3">DSM 25903</strain>
    </source>
</reference>
<dbReference type="RefSeq" id="WP_133769681.1">
    <property type="nucleotide sequence ID" value="NZ_SNZR01000011.1"/>
</dbReference>
<dbReference type="OrthoDB" id="8820886at2"/>
<keyword evidence="3" id="KW-1185">Reference proteome</keyword>
<dbReference type="EMBL" id="SNZR01000011">
    <property type="protein sequence ID" value="TDR94824.1"/>
    <property type="molecule type" value="Genomic_DNA"/>
</dbReference>
<keyword evidence="1" id="KW-0812">Transmembrane</keyword>
<feature type="transmembrane region" description="Helical" evidence="1">
    <location>
        <begin position="20"/>
        <end position="43"/>
    </location>
</feature>
<name>A0A4R7C878_9HYPH</name>
<protein>
    <submittedName>
        <fullName evidence="2">Uncharacterized protein</fullName>
    </submittedName>
</protein>
<sequence length="163" mass="17858">MIQIREYSGGLIYREEKLSLAARVFAGTIGLSMFGGCAIFLHLGRWFPPAWTDAIAVVAILAFAGVGAVGLFIAFSARKTLDFDAERRVIRRDVVSPLGSWRDEIPFARVEGIALHLRETEDGPFPLVRLTVAGARRPVELAGLGTPPQADAWRERIEALLKA</sequence>
<dbReference type="Proteomes" id="UP000295122">
    <property type="component" value="Unassembled WGS sequence"/>
</dbReference>
<feature type="transmembrane region" description="Helical" evidence="1">
    <location>
        <begin position="55"/>
        <end position="77"/>
    </location>
</feature>
<dbReference type="AlphaFoldDB" id="A0A4R7C878"/>
<keyword evidence="1" id="KW-0472">Membrane</keyword>
<proteinExistence type="predicted"/>
<evidence type="ECO:0000313" key="2">
    <source>
        <dbReference type="EMBL" id="TDR94824.1"/>
    </source>
</evidence>
<accession>A0A4R7C878</accession>